<evidence type="ECO:0000313" key="2">
    <source>
        <dbReference type="EMBL" id="OIT37817.1"/>
    </source>
</evidence>
<keyword evidence="3" id="KW-1185">Reference proteome</keyword>
<dbReference type="PANTHER" id="PTHR37721">
    <property type="entry name" value="OS05G0464200 PROTEIN"/>
    <property type="match status" value="1"/>
</dbReference>
<evidence type="ECO:0000256" key="1">
    <source>
        <dbReference type="SAM" id="MobiDB-lite"/>
    </source>
</evidence>
<organism evidence="2 3">
    <name type="scientific">Nicotiana attenuata</name>
    <name type="common">Coyote tobacco</name>
    <dbReference type="NCBI Taxonomy" id="49451"/>
    <lineage>
        <taxon>Eukaryota</taxon>
        <taxon>Viridiplantae</taxon>
        <taxon>Streptophyta</taxon>
        <taxon>Embryophyta</taxon>
        <taxon>Tracheophyta</taxon>
        <taxon>Spermatophyta</taxon>
        <taxon>Magnoliopsida</taxon>
        <taxon>eudicotyledons</taxon>
        <taxon>Gunneridae</taxon>
        <taxon>Pentapetalae</taxon>
        <taxon>asterids</taxon>
        <taxon>lamiids</taxon>
        <taxon>Solanales</taxon>
        <taxon>Solanaceae</taxon>
        <taxon>Nicotianoideae</taxon>
        <taxon>Nicotianeae</taxon>
        <taxon>Nicotiana</taxon>
    </lineage>
</organism>
<reference evidence="2" key="1">
    <citation type="submission" date="2016-11" db="EMBL/GenBank/DDBJ databases">
        <title>The genome of Nicotiana attenuata.</title>
        <authorList>
            <person name="Xu S."/>
            <person name="Brockmoeller T."/>
            <person name="Gaquerel E."/>
            <person name="Navarro A."/>
            <person name="Kuhl H."/>
            <person name="Gase K."/>
            <person name="Ling Z."/>
            <person name="Zhou W."/>
            <person name="Kreitzer C."/>
            <person name="Stanke M."/>
            <person name="Tang H."/>
            <person name="Lyons E."/>
            <person name="Pandey P."/>
            <person name="Pandey S.P."/>
            <person name="Timmermann B."/>
            <person name="Baldwin I.T."/>
        </authorList>
    </citation>
    <scope>NUCLEOTIDE SEQUENCE [LARGE SCALE GENOMIC DNA]</scope>
    <source>
        <strain evidence="2">UT</strain>
    </source>
</reference>
<feature type="compositionally biased region" description="Polar residues" evidence="1">
    <location>
        <begin position="1"/>
        <end position="13"/>
    </location>
</feature>
<feature type="region of interest" description="Disordered" evidence="1">
    <location>
        <begin position="1"/>
        <end position="22"/>
    </location>
</feature>
<dbReference type="AlphaFoldDB" id="A0A314L9N2"/>
<gene>
    <name evidence="2" type="ORF">A4A49_33438</name>
</gene>
<evidence type="ECO:0000313" key="3">
    <source>
        <dbReference type="Proteomes" id="UP000187609"/>
    </source>
</evidence>
<dbReference type="Gramene" id="OIT37817">
    <property type="protein sequence ID" value="OIT37817"/>
    <property type="gene ID" value="A4A49_33438"/>
</dbReference>
<protein>
    <submittedName>
        <fullName evidence="2">Uncharacterized protein</fullName>
    </submittedName>
</protein>
<sequence>MAAVTTPNMQQTQKRAHPPKRGKIKAQIFESFVETVSSLFSSRGGDGAGGDDDFTSASTTNSCIRRVLPSSSSELVHLYI</sequence>
<proteinExistence type="predicted"/>
<comment type="caution">
    <text evidence="2">The sequence shown here is derived from an EMBL/GenBank/DDBJ whole genome shotgun (WGS) entry which is preliminary data.</text>
</comment>
<feature type="region of interest" description="Disordered" evidence="1">
    <location>
        <begin position="40"/>
        <end position="60"/>
    </location>
</feature>
<dbReference type="EMBL" id="MJEQ01000266">
    <property type="protein sequence ID" value="OIT37817.1"/>
    <property type="molecule type" value="Genomic_DNA"/>
</dbReference>
<accession>A0A314L9N2</accession>
<dbReference type="Proteomes" id="UP000187609">
    <property type="component" value="Unassembled WGS sequence"/>
</dbReference>
<dbReference type="PANTHER" id="PTHR37721:SF1">
    <property type="entry name" value="OS05G0464200 PROTEIN"/>
    <property type="match status" value="1"/>
</dbReference>
<name>A0A314L9N2_NICAT</name>